<dbReference type="AlphaFoldDB" id="Q1M2M8"/>
<dbReference type="CDD" id="cd00190">
    <property type="entry name" value="Tryp_SPc"/>
    <property type="match status" value="1"/>
</dbReference>
<sequence length="260" mass="26927">MKFLVLLCLVSAAIAGPLSDLKPRYLVASKFGQTKDSNDGYIVGGSAVASGEATYQVSLQRSSHFCGGTIIDDYWVLTAAHCVSGTSASQLKVRYNTLRHNSGGSLISVSEVIAHSGYSSWTLDNDIALLKTSSPMTGIKKADLPVSGSDVSGSVLVTGWGYTTEGGSLASSLQKVSVPVVDRAQCNSSYSGDITPNMFCAGVSAGGKDSCQGDSGGPVVSGNTVVGAVSWGMGCARPNYPGVYTRVGNFREWIKTNSGL</sequence>
<evidence type="ECO:0000256" key="9">
    <source>
        <dbReference type="SAM" id="SignalP"/>
    </source>
</evidence>
<evidence type="ECO:0000256" key="1">
    <source>
        <dbReference type="ARBA" id="ARBA00004613"/>
    </source>
</evidence>
<dbReference type="InterPro" id="IPR043504">
    <property type="entry name" value="Peptidase_S1_PA_chymotrypsin"/>
</dbReference>
<dbReference type="GO" id="GO:0005576">
    <property type="term" value="C:extracellular region"/>
    <property type="evidence" value="ECO:0007669"/>
    <property type="project" value="UniProtKB-SubCell"/>
</dbReference>
<dbReference type="GO" id="GO:0016485">
    <property type="term" value="P:protein processing"/>
    <property type="evidence" value="ECO:0007669"/>
    <property type="project" value="UniProtKB-ARBA"/>
</dbReference>
<comment type="subcellular location">
    <subcellularLocation>
        <location evidence="1">Secreted</location>
    </subcellularLocation>
</comment>
<dbReference type="InterPro" id="IPR001314">
    <property type="entry name" value="Peptidase_S1A"/>
</dbReference>
<feature type="domain" description="Peptidase S1" evidence="10">
    <location>
        <begin position="42"/>
        <end position="259"/>
    </location>
</feature>
<evidence type="ECO:0000256" key="7">
    <source>
        <dbReference type="ARBA" id="ARBA00023157"/>
    </source>
</evidence>
<dbReference type="PANTHER" id="PTHR24276">
    <property type="entry name" value="POLYSERASE-RELATED"/>
    <property type="match status" value="1"/>
</dbReference>
<evidence type="ECO:0000256" key="3">
    <source>
        <dbReference type="ARBA" id="ARBA00022525"/>
    </source>
</evidence>
<proteinExistence type="evidence at transcript level"/>
<dbReference type="InterPro" id="IPR033116">
    <property type="entry name" value="TRYPSIN_SER"/>
</dbReference>
<keyword evidence="5 8" id="KW-0378">Hydrolase</keyword>
<keyword evidence="6 8" id="KW-0720">Serine protease</keyword>
<dbReference type="EMBL" id="AY288674">
    <property type="protein sequence ID" value="AAQ54604.1"/>
    <property type="molecule type" value="mRNA"/>
</dbReference>
<dbReference type="SUPFAM" id="SSF50494">
    <property type="entry name" value="Trypsin-like serine proteases"/>
    <property type="match status" value="1"/>
</dbReference>
<keyword evidence="7" id="KW-1015">Disulfide bond</keyword>
<evidence type="ECO:0000256" key="6">
    <source>
        <dbReference type="ARBA" id="ARBA00022825"/>
    </source>
</evidence>
<dbReference type="GO" id="GO:0004252">
    <property type="term" value="F:serine-type endopeptidase activity"/>
    <property type="evidence" value="ECO:0007669"/>
    <property type="project" value="InterPro"/>
</dbReference>
<protein>
    <submittedName>
        <fullName evidence="11">Gly d 3</fullName>
    </submittedName>
</protein>
<evidence type="ECO:0000256" key="5">
    <source>
        <dbReference type="ARBA" id="ARBA00022801"/>
    </source>
</evidence>
<organism evidence="11">
    <name type="scientific">Glycyphagus domesticus</name>
    <name type="common">House itch mite</name>
    <name type="synonym">Acarus domesticus</name>
    <dbReference type="NCBI Taxonomy" id="105145"/>
    <lineage>
        <taxon>Eukaryota</taxon>
        <taxon>Metazoa</taxon>
        <taxon>Ecdysozoa</taxon>
        <taxon>Arthropoda</taxon>
        <taxon>Chelicerata</taxon>
        <taxon>Arachnida</taxon>
        <taxon>Acari</taxon>
        <taxon>Acariformes</taxon>
        <taxon>Sarcoptiformes</taxon>
        <taxon>Astigmata</taxon>
        <taxon>Glycyphagoidea</taxon>
        <taxon>Glycyphagidae</taxon>
        <taxon>Glycyphagus</taxon>
    </lineage>
</organism>
<dbReference type="InterPro" id="IPR009003">
    <property type="entry name" value="Peptidase_S1_PA"/>
</dbReference>
<dbReference type="InterPro" id="IPR018114">
    <property type="entry name" value="TRYPSIN_HIS"/>
</dbReference>
<dbReference type="SMART" id="SM00020">
    <property type="entry name" value="Tryp_SPc"/>
    <property type="match status" value="1"/>
</dbReference>
<dbReference type="Pfam" id="PF00089">
    <property type="entry name" value="Trypsin"/>
    <property type="match status" value="1"/>
</dbReference>
<evidence type="ECO:0000313" key="11">
    <source>
        <dbReference type="EMBL" id="AAQ54604.1"/>
    </source>
</evidence>
<comment type="similarity">
    <text evidence="2">Belongs to the peptidase S1 family.</text>
</comment>
<feature type="signal peptide" evidence="9">
    <location>
        <begin position="1"/>
        <end position="15"/>
    </location>
</feature>
<reference evidence="11" key="1">
    <citation type="submission" date="2003-04" db="EMBL/GenBank/DDBJ databases">
        <title>Cloning of allergens from the storage mite Glycyphagus domesticus.</title>
        <authorList>
            <person name="Chew F.T."/>
            <person name="Angus A.C."/>
            <person name="Goh S.Y."/>
            <person name="Lim S.H."/>
        </authorList>
    </citation>
    <scope>NUCLEOTIDE SEQUENCE</scope>
</reference>
<dbReference type="PRINTS" id="PR00722">
    <property type="entry name" value="CHYMOTRYPSIN"/>
</dbReference>
<dbReference type="PROSITE" id="PS50240">
    <property type="entry name" value="TRYPSIN_DOM"/>
    <property type="match status" value="1"/>
</dbReference>
<keyword evidence="9" id="KW-0732">Signal</keyword>
<dbReference type="MEROPS" id="S01.031"/>
<name>Q1M2M8_GLYDO</name>
<evidence type="ECO:0000256" key="2">
    <source>
        <dbReference type="ARBA" id="ARBA00007664"/>
    </source>
</evidence>
<accession>Q1M2M8</accession>
<evidence type="ECO:0000259" key="10">
    <source>
        <dbReference type="PROSITE" id="PS50240"/>
    </source>
</evidence>
<dbReference type="PROSITE" id="PS00135">
    <property type="entry name" value="TRYPSIN_SER"/>
    <property type="match status" value="1"/>
</dbReference>
<feature type="chain" id="PRO_5012881282" evidence="9">
    <location>
        <begin position="16"/>
        <end position="260"/>
    </location>
</feature>
<dbReference type="PROSITE" id="PS00134">
    <property type="entry name" value="TRYPSIN_HIS"/>
    <property type="match status" value="1"/>
</dbReference>
<dbReference type="PANTHER" id="PTHR24276:SF98">
    <property type="entry name" value="FI18310P1-RELATED"/>
    <property type="match status" value="1"/>
</dbReference>
<evidence type="ECO:0000256" key="4">
    <source>
        <dbReference type="ARBA" id="ARBA00022670"/>
    </source>
</evidence>
<keyword evidence="4 8" id="KW-0645">Protease</keyword>
<dbReference type="InterPro" id="IPR001254">
    <property type="entry name" value="Trypsin_dom"/>
</dbReference>
<dbReference type="InterPro" id="IPR050430">
    <property type="entry name" value="Peptidase_S1"/>
</dbReference>
<evidence type="ECO:0000256" key="8">
    <source>
        <dbReference type="RuleBase" id="RU363034"/>
    </source>
</evidence>
<dbReference type="FunFam" id="2.40.10.10:FF:000047">
    <property type="entry name" value="Trypsin eta"/>
    <property type="match status" value="1"/>
</dbReference>
<dbReference type="Gene3D" id="2.40.10.10">
    <property type="entry name" value="Trypsin-like serine proteases"/>
    <property type="match status" value="1"/>
</dbReference>
<keyword evidence="3" id="KW-0964">Secreted</keyword>